<feature type="compositionally biased region" description="Basic and acidic residues" evidence="1">
    <location>
        <begin position="249"/>
        <end position="260"/>
    </location>
</feature>
<feature type="compositionally biased region" description="Basic residues" evidence="1">
    <location>
        <begin position="309"/>
        <end position="318"/>
    </location>
</feature>
<feature type="region of interest" description="Disordered" evidence="1">
    <location>
        <begin position="337"/>
        <end position="366"/>
    </location>
</feature>
<feature type="compositionally biased region" description="Basic residues" evidence="1">
    <location>
        <begin position="239"/>
        <end position="248"/>
    </location>
</feature>
<feature type="compositionally biased region" description="Low complexity" evidence="1">
    <location>
        <begin position="337"/>
        <end position="350"/>
    </location>
</feature>
<dbReference type="EMBL" id="CADCXV010001325">
    <property type="protein sequence ID" value="CAB0043528.1"/>
    <property type="molecule type" value="Genomic_DNA"/>
</dbReference>
<sequence>MFPERSRRCSRSRLRARAGCRCGRRASAALPPPPSWPSPACHSDLRPTARCFSHLAVGNFLSNNQLDLHILICTTFSNYRCKLVETVPGLQVQDPSGSPTTSKLTRSLRHFGKFGFLMSINVNNRINGARRAVGASGACGSGHAPGEGPRRAAQSAPRPPAASTARAGMGALHRDRAASTPASVTPPPSSTGTLELKETPLGPRLGRRTELSSGRTRRRPRMRTGLRTAWTTSSESRRTRTRTRRRRGRSCERSEREERVAAGIRPPSVTARGVCRKGRRRRGSWPRTRSTIFFNACASPSHQPAVPGRRSRSRRRGSQRWWGAREEALVSEQQELRQACGARARPAAAAEGSDNEDDVKPPPHPN</sequence>
<proteinExistence type="predicted"/>
<dbReference type="Proteomes" id="UP000479190">
    <property type="component" value="Unassembled WGS sequence"/>
</dbReference>
<feature type="region of interest" description="Disordered" evidence="1">
    <location>
        <begin position="134"/>
        <end position="263"/>
    </location>
</feature>
<dbReference type="AlphaFoldDB" id="A0A6H5J0A6"/>
<feature type="compositionally biased region" description="Basic residues" evidence="1">
    <location>
        <begin position="215"/>
        <end position="224"/>
    </location>
</feature>
<evidence type="ECO:0000313" key="3">
    <source>
        <dbReference type="Proteomes" id="UP000479190"/>
    </source>
</evidence>
<name>A0A6H5J0A6_9HYME</name>
<evidence type="ECO:0000313" key="2">
    <source>
        <dbReference type="EMBL" id="CAB0043528.1"/>
    </source>
</evidence>
<feature type="compositionally biased region" description="Low complexity" evidence="1">
    <location>
        <begin position="151"/>
        <end position="167"/>
    </location>
</feature>
<feature type="region of interest" description="Disordered" evidence="1">
    <location>
        <begin position="298"/>
        <end position="320"/>
    </location>
</feature>
<reference evidence="2 3" key="1">
    <citation type="submission" date="2020-02" db="EMBL/GenBank/DDBJ databases">
        <authorList>
            <person name="Ferguson B K."/>
        </authorList>
    </citation>
    <scope>NUCLEOTIDE SEQUENCE [LARGE SCALE GENOMIC DNA]</scope>
</reference>
<protein>
    <submittedName>
        <fullName evidence="2">Uncharacterized protein</fullName>
    </submittedName>
</protein>
<gene>
    <name evidence="2" type="ORF">TBRA_LOCUS15116</name>
</gene>
<organism evidence="2 3">
    <name type="scientific">Trichogramma brassicae</name>
    <dbReference type="NCBI Taxonomy" id="86971"/>
    <lineage>
        <taxon>Eukaryota</taxon>
        <taxon>Metazoa</taxon>
        <taxon>Ecdysozoa</taxon>
        <taxon>Arthropoda</taxon>
        <taxon>Hexapoda</taxon>
        <taxon>Insecta</taxon>
        <taxon>Pterygota</taxon>
        <taxon>Neoptera</taxon>
        <taxon>Endopterygota</taxon>
        <taxon>Hymenoptera</taxon>
        <taxon>Apocrita</taxon>
        <taxon>Proctotrupomorpha</taxon>
        <taxon>Chalcidoidea</taxon>
        <taxon>Trichogrammatidae</taxon>
        <taxon>Trichogramma</taxon>
    </lineage>
</organism>
<keyword evidence="3" id="KW-1185">Reference proteome</keyword>
<evidence type="ECO:0000256" key="1">
    <source>
        <dbReference type="SAM" id="MobiDB-lite"/>
    </source>
</evidence>
<feature type="compositionally biased region" description="Low complexity" evidence="1">
    <location>
        <begin position="225"/>
        <end position="234"/>
    </location>
</feature>
<accession>A0A6H5J0A6</accession>